<gene>
    <name evidence="1" type="ORF">Pmar_PMAR025344</name>
</gene>
<accession>C5KS20</accession>
<name>C5KS20_PERM5</name>
<dbReference type="Proteomes" id="UP000007800">
    <property type="component" value="Unassembled WGS sequence"/>
</dbReference>
<organism evidence="2">
    <name type="scientific">Perkinsus marinus (strain ATCC 50983 / TXsc)</name>
    <dbReference type="NCBI Taxonomy" id="423536"/>
    <lineage>
        <taxon>Eukaryota</taxon>
        <taxon>Sar</taxon>
        <taxon>Alveolata</taxon>
        <taxon>Perkinsozoa</taxon>
        <taxon>Perkinsea</taxon>
        <taxon>Perkinsida</taxon>
        <taxon>Perkinsidae</taxon>
        <taxon>Perkinsus</taxon>
    </lineage>
</organism>
<dbReference type="AlphaFoldDB" id="C5KS20"/>
<sequence length="95" mass="10375">MFDKEQSGNYVATPDAATAYLSATFNGVSSKLGTTTHPWGQGNTFGICYCPAHQGCGSYTDFMQQVDAYYHVPSSLRHLTGWDTLTLDGQRLLTC</sequence>
<evidence type="ECO:0000313" key="2">
    <source>
        <dbReference type="Proteomes" id="UP000007800"/>
    </source>
</evidence>
<keyword evidence="2" id="KW-1185">Reference proteome</keyword>
<proteinExistence type="predicted"/>
<reference evidence="1 2" key="1">
    <citation type="submission" date="2008-07" db="EMBL/GenBank/DDBJ databases">
        <authorList>
            <person name="El-Sayed N."/>
            <person name="Caler E."/>
            <person name="Inman J."/>
            <person name="Amedeo P."/>
            <person name="Hass B."/>
            <person name="Wortman J."/>
        </authorList>
    </citation>
    <scope>NUCLEOTIDE SEQUENCE [LARGE SCALE GENOMIC DNA]</scope>
    <source>
        <strain evidence="2">ATCC 50983 / TXsc</strain>
    </source>
</reference>
<evidence type="ECO:0000313" key="1">
    <source>
        <dbReference type="EMBL" id="EER12711.1"/>
    </source>
</evidence>
<protein>
    <submittedName>
        <fullName evidence="1">Uncharacterized protein</fullName>
    </submittedName>
</protein>
<dbReference type="EMBL" id="GG675955">
    <property type="protein sequence ID" value="EER12711.1"/>
    <property type="molecule type" value="Genomic_DNA"/>
</dbReference>
<dbReference type="RefSeq" id="XP_002780916.1">
    <property type="nucleotide sequence ID" value="XM_002780870.1"/>
</dbReference>
<dbReference type="InParanoid" id="C5KS20"/>
<dbReference type="GeneID" id="9058746"/>